<dbReference type="EMBL" id="KZ613780">
    <property type="protein sequence ID" value="PMD63603.1"/>
    <property type="molecule type" value="Genomic_DNA"/>
</dbReference>
<gene>
    <name evidence="1" type="ORF">K444DRAFT_626679</name>
</gene>
<proteinExistence type="predicted"/>
<keyword evidence="2" id="KW-1185">Reference proteome</keyword>
<dbReference type="RefSeq" id="XP_024740507.1">
    <property type="nucleotide sequence ID" value="XM_024882683.1"/>
</dbReference>
<accession>A0A2J6TKQ0</accession>
<name>A0A2J6TKQ0_9HELO</name>
<organism evidence="1 2">
    <name type="scientific">Hyaloscypha bicolor E</name>
    <dbReference type="NCBI Taxonomy" id="1095630"/>
    <lineage>
        <taxon>Eukaryota</taxon>
        <taxon>Fungi</taxon>
        <taxon>Dikarya</taxon>
        <taxon>Ascomycota</taxon>
        <taxon>Pezizomycotina</taxon>
        <taxon>Leotiomycetes</taxon>
        <taxon>Helotiales</taxon>
        <taxon>Hyaloscyphaceae</taxon>
        <taxon>Hyaloscypha</taxon>
        <taxon>Hyaloscypha bicolor</taxon>
    </lineage>
</organism>
<dbReference type="GeneID" id="36590760"/>
<reference evidence="1 2" key="1">
    <citation type="submission" date="2016-04" db="EMBL/GenBank/DDBJ databases">
        <title>A degradative enzymes factory behind the ericoid mycorrhizal symbiosis.</title>
        <authorList>
            <consortium name="DOE Joint Genome Institute"/>
            <person name="Martino E."/>
            <person name="Morin E."/>
            <person name="Grelet G."/>
            <person name="Kuo A."/>
            <person name="Kohler A."/>
            <person name="Daghino S."/>
            <person name="Barry K."/>
            <person name="Choi C."/>
            <person name="Cichocki N."/>
            <person name="Clum A."/>
            <person name="Copeland A."/>
            <person name="Hainaut M."/>
            <person name="Haridas S."/>
            <person name="Labutti K."/>
            <person name="Lindquist E."/>
            <person name="Lipzen A."/>
            <person name="Khouja H.-R."/>
            <person name="Murat C."/>
            <person name="Ohm R."/>
            <person name="Olson A."/>
            <person name="Spatafora J."/>
            <person name="Veneault-Fourrey C."/>
            <person name="Henrissat B."/>
            <person name="Grigoriev I."/>
            <person name="Martin F."/>
            <person name="Perotto S."/>
        </authorList>
    </citation>
    <scope>NUCLEOTIDE SEQUENCE [LARGE SCALE GENOMIC DNA]</scope>
    <source>
        <strain evidence="1 2">E</strain>
    </source>
</reference>
<dbReference type="Proteomes" id="UP000235371">
    <property type="component" value="Unassembled WGS sequence"/>
</dbReference>
<dbReference type="OrthoDB" id="2157530at2759"/>
<sequence>MRRFCKRPKEKFDSNIIGQSYPGGCEDLTRAFAYALVGGGTDDKYNKTFNLILSEQINPLDVRINYEKCCIEEDGEVYQAVVWERQNPEAEGKVNGVSYNFYSTGSKEASRAWSYTHHLVHIFRNYRFFMAADGYAGLAPLNTKDNCDDSVAFLDGANVPFVIRLLGDDTLDWALVGPCYVHGVIDAKAAMENKSFGGRTQIRLV</sequence>
<dbReference type="Pfam" id="PF26639">
    <property type="entry name" value="Het-6_barrel"/>
    <property type="match status" value="1"/>
</dbReference>
<evidence type="ECO:0000313" key="2">
    <source>
        <dbReference type="Proteomes" id="UP000235371"/>
    </source>
</evidence>
<dbReference type="InParanoid" id="A0A2J6TKQ0"/>
<evidence type="ECO:0000313" key="1">
    <source>
        <dbReference type="EMBL" id="PMD63603.1"/>
    </source>
</evidence>
<dbReference type="AlphaFoldDB" id="A0A2J6TKQ0"/>
<protein>
    <submittedName>
        <fullName evidence="1">Uncharacterized protein</fullName>
    </submittedName>
</protein>